<dbReference type="EMBL" id="CM018048">
    <property type="protein sequence ID" value="KAA8520926.1"/>
    <property type="molecule type" value="Genomic_DNA"/>
</dbReference>
<proteinExistence type="predicted"/>
<gene>
    <name evidence="2" type="ORF">F0562_011599</name>
</gene>
<keyword evidence="1" id="KW-0175">Coiled coil</keyword>
<evidence type="ECO:0000313" key="3">
    <source>
        <dbReference type="Proteomes" id="UP000325577"/>
    </source>
</evidence>
<feature type="coiled-coil region" evidence="1">
    <location>
        <begin position="61"/>
        <end position="227"/>
    </location>
</feature>
<reference evidence="2 3" key="1">
    <citation type="submission" date="2019-09" db="EMBL/GenBank/DDBJ databases">
        <title>A chromosome-level genome assembly of the Chinese tupelo Nyssa sinensis.</title>
        <authorList>
            <person name="Yang X."/>
            <person name="Kang M."/>
            <person name="Yang Y."/>
            <person name="Xiong H."/>
            <person name="Wang M."/>
            <person name="Zhang Z."/>
            <person name="Wang Z."/>
            <person name="Wu H."/>
            <person name="Ma T."/>
            <person name="Liu J."/>
            <person name="Xi Z."/>
        </authorList>
    </citation>
    <scope>NUCLEOTIDE SEQUENCE [LARGE SCALE GENOMIC DNA]</scope>
    <source>
        <strain evidence="2">J267</strain>
        <tissue evidence="2">Leaf</tissue>
    </source>
</reference>
<organism evidence="2 3">
    <name type="scientific">Nyssa sinensis</name>
    <dbReference type="NCBI Taxonomy" id="561372"/>
    <lineage>
        <taxon>Eukaryota</taxon>
        <taxon>Viridiplantae</taxon>
        <taxon>Streptophyta</taxon>
        <taxon>Embryophyta</taxon>
        <taxon>Tracheophyta</taxon>
        <taxon>Spermatophyta</taxon>
        <taxon>Magnoliopsida</taxon>
        <taxon>eudicotyledons</taxon>
        <taxon>Gunneridae</taxon>
        <taxon>Pentapetalae</taxon>
        <taxon>asterids</taxon>
        <taxon>Cornales</taxon>
        <taxon>Nyssaceae</taxon>
        <taxon>Nyssa</taxon>
    </lineage>
</organism>
<dbReference type="AlphaFoldDB" id="A0A5J4ZT03"/>
<accession>A0A5J4ZT03</accession>
<protein>
    <submittedName>
        <fullName evidence="2">Uncharacterized protein</fullName>
    </submittedName>
</protein>
<dbReference type="Proteomes" id="UP000325577">
    <property type="component" value="Linkage Group LG5"/>
</dbReference>
<dbReference type="GO" id="GO:0005200">
    <property type="term" value="F:structural constituent of cytoskeleton"/>
    <property type="evidence" value="ECO:0007669"/>
    <property type="project" value="TreeGrafter"/>
</dbReference>
<dbReference type="PANTHER" id="PTHR47357:SF4">
    <property type="entry name" value="MYOSIN HEAVY CHAIN-LIKE PROTEIN"/>
    <property type="match status" value="1"/>
</dbReference>
<dbReference type="PANTHER" id="PTHR47357">
    <property type="entry name" value="COP1-INTERACTIVE PROTEIN 1"/>
    <property type="match status" value="1"/>
</dbReference>
<sequence length="334" mass="38866">MQVKDLELELEVNSLSSQKSELEEQIISKDHATDQLRVEKEGLHARILEMEKLQVERSDELSAIQAKLKDLENDATSQSKALRAQINSLQQELDSLQTEKSQLELQIEREKQESSKSLTQLEKQKIELTNKIADQETTLNGQDDIIKKLNEENNQVKDRFLESNLNLQIAERKTEEMANELRKKFEDGLRLLSRRIRVAEQLHVENKDCYMKTKERYEQEHVDLKERITTNEVAVRRIKDISLTANEMLTGLDSVALKFEECGGNFLNRISKVSCELKFARDWVRRKNNGIKHVKEDVDCLLAQLDVKEAKIVEFREKHLEAEFSRSDSQSWSS</sequence>
<keyword evidence="3" id="KW-1185">Reference proteome</keyword>
<dbReference type="GO" id="GO:0005856">
    <property type="term" value="C:cytoskeleton"/>
    <property type="evidence" value="ECO:0007669"/>
    <property type="project" value="TreeGrafter"/>
</dbReference>
<dbReference type="OrthoDB" id="10255522at2759"/>
<evidence type="ECO:0000313" key="2">
    <source>
        <dbReference type="EMBL" id="KAA8520926.1"/>
    </source>
</evidence>
<name>A0A5J4ZT03_9ASTE</name>
<evidence type="ECO:0000256" key="1">
    <source>
        <dbReference type="SAM" id="Coils"/>
    </source>
</evidence>